<name>A0A840N6I6_9BRAD</name>
<keyword evidence="1" id="KW-1133">Transmembrane helix</keyword>
<evidence type="ECO:0000313" key="3">
    <source>
        <dbReference type="Proteomes" id="UP000521227"/>
    </source>
</evidence>
<dbReference type="RefSeq" id="WP_184084963.1">
    <property type="nucleotide sequence ID" value="NZ_JACHIJ010000003.1"/>
</dbReference>
<dbReference type="Proteomes" id="UP000521227">
    <property type="component" value="Unassembled WGS sequence"/>
</dbReference>
<dbReference type="EMBL" id="JACHIJ010000003">
    <property type="protein sequence ID" value="MBB5052326.1"/>
    <property type="molecule type" value="Genomic_DNA"/>
</dbReference>
<protein>
    <submittedName>
        <fullName evidence="2">Uncharacterized protein</fullName>
    </submittedName>
</protein>
<accession>A0A840N6I6</accession>
<dbReference type="AlphaFoldDB" id="A0A840N6I6"/>
<feature type="transmembrane region" description="Helical" evidence="1">
    <location>
        <begin position="35"/>
        <end position="55"/>
    </location>
</feature>
<comment type="caution">
    <text evidence="2">The sequence shown here is derived from an EMBL/GenBank/DDBJ whole genome shotgun (WGS) entry which is preliminary data.</text>
</comment>
<gene>
    <name evidence="2" type="ORF">HNQ36_002300</name>
</gene>
<reference evidence="2 3" key="1">
    <citation type="submission" date="2020-08" db="EMBL/GenBank/DDBJ databases">
        <title>Genomic Encyclopedia of Type Strains, Phase IV (KMG-IV): sequencing the most valuable type-strain genomes for metagenomic binning, comparative biology and taxonomic classification.</title>
        <authorList>
            <person name="Goeker M."/>
        </authorList>
    </citation>
    <scope>NUCLEOTIDE SEQUENCE [LARGE SCALE GENOMIC DNA]</scope>
    <source>
        <strain evidence="2 3">DSM 17498</strain>
    </source>
</reference>
<keyword evidence="1" id="KW-0812">Transmembrane</keyword>
<organism evidence="2 3">
    <name type="scientific">Afipia massiliensis</name>
    <dbReference type="NCBI Taxonomy" id="211460"/>
    <lineage>
        <taxon>Bacteria</taxon>
        <taxon>Pseudomonadati</taxon>
        <taxon>Pseudomonadota</taxon>
        <taxon>Alphaproteobacteria</taxon>
        <taxon>Hyphomicrobiales</taxon>
        <taxon>Nitrobacteraceae</taxon>
        <taxon>Afipia</taxon>
    </lineage>
</organism>
<evidence type="ECO:0000256" key="1">
    <source>
        <dbReference type="SAM" id="Phobius"/>
    </source>
</evidence>
<sequence length="56" mass="6021">MRKTTSVSDAIAWPFLLPGNVACNALGSDEHGNLVRMLVNSLVWTVLGVVVVWIVA</sequence>
<proteinExistence type="predicted"/>
<evidence type="ECO:0000313" key="2">
    <source>
        <dbReference type="EMBL" id="MBB5052326.1"/>
    </source>
</evidence>
<keyword evidence="1" id="KW-0472">Membrane</keyword>